<dbReference type="PANTHER" id="PTHR35813:SF1">
    <property type="entry name" value="INNER MEMBRANE PROTEIN YBAN"/>
    <property type="match status" value="1"/>
</dbReference>
<keyword evidence="1" id="KW-1133">Transmembrane helix</keyword>
<gene>
    <name evidence="2" type="ORF">N7U68_03875</name>
</gene>
<accession>A0ABY6DCC4</accession>
<evidence type="ECO:0000313" key="3">
    <source>
        <dbReference type="Proteomes" id="UP001064087"/>
    </source>
</evidence>
<dbReference type="InterPro" id="IPR007401">
    <property type="entry name" value="DUF454"/>
</dbReference>
<dbReference type="EMBL" id="CP106738">
    <property type="protein sequence ID" value="UXX83807.1"/>
    <property type="molecule type" value="Genomic_DNA"/>
</dbReference>
<sequence>MKNAPPRSAAQRLLWTLAGWLSLALAALGIVLPVLPTTPLVLLAAFAFARGSPRLRAWLDGSKHFGPLIADWETTGAIPRRAKILACALMALVFLVSLVAQMPYWILAVQAVCMSGAAAFVLTRPDSTAGRGGSGH</sequence>
<evidence type="ECO:0000313" key="2">
    <source>
        <dbReference type="EMBL" id="UXX83807.1"/>
    </source>
</evidence>
<dbReference type="Proteomes" id="UP001064087">
    <property type="component" value="Chromosome"/>
</dbReference>
<evidence type="ECO:0000256" key="1">
    <source>
        <dbReference type="SAM" id="Phobius"/>
    </source>
</evidence>
<proteinExistence type="predicted"/>
<feature type="transmembrane region" description="Helical" evidence="1">
    <location>
        <begin position="20"/>
        <end position="49"/>
    </location>
</feature>
<reference evidence="2" key="1">
    <citation type="submission" date="2022-10" db="EMBL/GenBank/DDBJ databases">
        <title>Roseovarius pelagicus sp. nov., isolated from Arctic seawater.</title>
        <authorList>
            <person name="Hong Y.W."/>
            <person name="Hwang C.Y."/>
        </authorList>
    </citation>
    <scope>NUCLEOTIDE SEQUENCE</scope>
    <source>
        <strain evidence="2">HL-MP18</strain>
    </source>
</reference>
<organism evidence="2 3">
    <name type="scientific">Roseovarius pelagicus</name>
    <dbReference type="NCBI Taxonomy" id="2980108"/>
    <lineage>
        <taxon>Bacteria</taxon>
        <taxon>Pseudomonadati</taxon>
        <taxon>Pseudomonadota</taxon>
        <taxon>Alphaproteobacteria</taxon>
        <taxon>Rhodobacterales</taxon>
        <taxon>Roseobacteraceae</taxon>
        <taxon>Roseovarius</taxon>
    </lineage>
</organism>
<keyword evidence="1" id="KW-0472">Membrane</keyword>
<dbReference type="RefSeq" id="WP_263048286.1">
    <property type="nucleotide sequence ID" value="NZ_CP106738.1"/>
</dbReference>
<name>A0ABY6DCC4_9RHOB</name>
<dbReference type="Pfam" id="PF04304">
    <property type="entry name" value="DUF454"/>
    <property type="match status" value="1"/>
</dbReference>
<dbReference type="PIRSF" id="PIRSF016789">
    <property type="entry name" value="DUF454"/>
    <property type="match status" value="1"/>
</dbReference>
<feature type="transmembrane region" description="Helical" evidence="1">
    <location>
        <begin position="82"/>
        <end position="99"/>
    </location>
</feature>
<protein>
    <submittedName>
        <fullName evidence="2">YbaN family protein</fullName>
    </submittedName>
</protein>
<dbReference type="PANTHER" id="PTHR35813">
    <property type="entry name" value="INNER MEMBRANE PROTEIN YBAN"/>
    <property type="match status" value="1"/>
</dbReference>
<keyword evidence="1" id="KW-0812">Transmembrane</keyword>
<feature type="transmembrane region" description="Helical" evidence="1">
    <location>
        <begin position="105"/>
        <end position="122"/>
    </location>
</feature>
<keyword evidence="3" id="KW-1185">Reference proteome</keyword>